<evidence type="ECO:0000259" key="3">
    <source>
        <dbReference type="PROSITE" id="PS51140"/>
    </source>
</evidence>
<dbReference type="Proteomes" id="UP000516437">
    <property type="component" value="Chromosome 8"/>
</dbReference>
<keyword evidence="1" id="KW-0175">Coiled coil</keyword>
<feature type="compositionally biased region" description="Low complexity" evidence="2">
    <location>
        <begin position="278"/>
        <end position="287"/>
    </location>
</feature>
<name>A0A6A1UVT3_9ROSI</name>
<feature type="coiled-coil region" evidence="1">
    <location>
        <begin position="434"/>
        <end position="493"/>
    </location>
</feature>
<dbReference type="PROSITE" id="PS51140">
    <property type="entry name" value="CUE"/>
    <property type="match status" value="1"/>
</dbReference>
<protein>
    <recommendedName>
        <fullName evidence="3">CUE domain-containing protein</fullName>
    </recommendedName>
</protein>
<reference evidence="4 6" key="2">
    <citation type="journal article" date="2019" name="Plant Biotechnol. J.">
        <title>The red bayberry genome and genetic basis of sex determination.</title>
        <authorList>
            <person name="Jia H.M."/>
            <person name="Jia H.J."/>
            <person name="Cai Q.L."/>
            <person name="Wang Y."/>
            <person name="Zhao H.B."/>
            <person name="Yang W.F."/>
            <person name="Wang G.Y."/>
            <person name="Li Y.H."/>
            <person name="Zhan D.L."/>
            <person name="Shen Y.T."/>
            <person name="Niu Q.F."/>
            <person name="Chang L."/>
            <person name="Qiu J."/>
            <person name="Zhao L."/>
            <person name="Xie H.B."/>
            <person name="Fu W.Y."/>
            <person name="Jin J."/>
            <person name="Li X.W."/>
            <person name="Jiao Y."/>
            <person name="Zhou C.C."/>
            <person name="Tu T."/>
            <person name="Chai C.Y."/>
            <person name="Gao J.L."/>
            <person name="Fan L.J."/>
            <person name="van de Weg E."/>
            <person name="Wang J.Y."/>
            <person name="Gao Z.S."/>
        </authorList>
    </citation>
    <scope>NUCLEOTIDE SEQUENCE [LARGE SCALE GENOMIC DNA]</scope>
    <source>
        <tissue evidence="4">Leaves</tissue>
    </source>
</reference>
<dbReference type="AlphaFoldDB" id="A0A6A1UVT3"/>
<keyword evidence="6" id="KW-1185">Reference proteome</keyword>
<evidence type="ECO:0000313" key="4">
    <source>
        <dbReference type="EMBL" id="KAB1204391.1"/>
    </source>
</evidence>
<feature type="compositionally biased region" description="Polar residues" evidence="2">
    <location>
        <begin position="609"/>
        <end position="623"/>
    </location>
</feature>
<evidence type="ECO:0000256" key="1">
    <source>
        <dbReference type="SAM" id="Coils"/>
    </source>
</evidence>
<feature type="domain" description="CUE" evidence="3">
    <location>
        <begin position="2"/>
        <end position="45"/>
    </location>
</feature>
<evidence type="ECO:0000256" key="2">
    <source>
        <dbReference type="SAM" id="MobiDB-lite"/>
    </source>
</evidence>
<feature type="region of interest" description="Disordered" evidence="2">
    <location>
        <begin position="268"/>
        <end position="287"/>
    </location>
</feature>
<feature type="coiled-coil region" evidence="1">
    <location>
        <begin position="313"/>
        <end position="368"/>
    </location>
</feature>
<dbReference type="EMBL" id="RXIC02000026">
    <property type="protein sequence ID" value="KAB1204391.1"/>
    <property type="molecule type" value="Genomic_DNA"/>
</dbReference>
<comment type="caution">
    <text evidence="4">The sequence shown here is derived from an EMBL/GenBank/DDBJ whole genome shotgun (WGS) entry which is preliminary data.</text>
</comment>
<evidence type="ECO:0000313" key="6">
    <source>
        <dbReference type="Proteomes" id="UP000516437"/>
    </source>
</evidence>
<sequence length="656" mass="72072">MGFNSVYRCLQEVFPKVDYRLLKAVAIEHSSDADQAVDVVLTEILPYLSSRFIGSASPPEHHKGLEQMDLLSQQQVIDKADVGPSLQPQSVACSNAMETDQSSSFLHADAAPLVEALNESTVSDFYDANDGNEQSCGYTENEEVILLGKTQENCVKLGKNEIVHSASDALLDGGNGYQKQICGSTESEELISWGTHEESDLEIRSDAEPPGMPISLKSEKDGVNGVVNGLDHECEDLPLPLADDSNTLNNHEAGLCLDSTEVRNSVSQLGPTPINRHTPVTSSSPEVTSNQANFTFEINDIEAEPEIYATDTRSGQECKIHLLEDMIEDAKNNKKTLFSAMERVINMMREVELQEKAAEQAKEEASRGGLDILDKVEEMKQMLVHAKEANDMVHAGEVYGEKAILATEVRELQSRLLCLSNERDKSLAILDEMHQTLEARLATAKDLMEAAEQERLEKEESARNALFEQKAVMEKVVEESEMLEQEAEENSRLREFLMNRGHTVDILQGEISVICQDVRLLKEKFDDRVPLSKSVSSSQTSCILATSGSSGNSMASDLVHQQRNLASSGSSVKSVEPDLVPVCSLPSSGSSPKSVAPVLVPEQGESLKTPKSMSPSPSVNRLSSDGRFEEERARADHQALLDEGWEFFDRDAELVC</sequence>
<dbReference type="OrthoDB" id="620544at2759"/>
<dbReference type="GO" id="GO:0043130">
    <property type="term" value="F:ubiquitin binding"/>
    <property type="evidence" value="ECO:0007669"/>
    <property type="project" value="InterPro"/>
</dbReference>
<dbReference type="InterPro" id="IPR003892">
    <property type="entry name" value="CUE"/>
</dbReference>
<accession>A0A6A1UVT3</accession>
<evidence type="ECO:0000313" key="5">
    <source>
        <dbReference type="EMBL" id="KAB1204392.1"/>
    </source>
</evidence>
<dbReference type="EMBL" id="RXIC02000026">
    <property type="protein sequence ID" value="KAB1204392.1"/>
    <property type="molecule type" value="Genomic_DNA"/>
</dbReference>
<organism evidence="4 6">
    <name type="scientific">Morella rubra</name>
    <name type="common">Chinese bayberry</name>
    <dbReference type="NCBI Taxonomy" id="262757"/>
    <lineage>
        <taxon>Eukaryota</taxon>
        <taxon>Viridiplantae</taxon>
        <taxon>Streptophyta</taxon>
        <taxon>Embryophyta</taxon>
        <taxon>Tracheophyta</taxon>
        <taxon>Spermatophyta</taxon>
        <taxon>Magnoliopsida</taxon>
        <taxon>eudicotyledons</taxon>
        <taxon>Gunneridae</taxon>
        <taxon>Pentapetalae</taxon>
        <taxon>rosids</taxon>
        <taxon>fabids</taxon>
        <taxon>Fagales</taxon>
        <taxon>Myricaceae</taxon>
        <taxon>Morella</taxon>
    </lineage>
</organism>
<reference evidence="4" key="3">
    <citation type="submission" date="2019-09" db="EMBL/GenBank/DDBJ databases">
        <authorList>
            <person name="Gao Z."/>
        </authorList>
    </citation>
    <scope>NUCLEOTIDE SEQUENCE</scope>
    <source>
        <tissue evidence="4">Leaves</tissue>
    </source>
</reference>
<feature type="region of interest" description="Disordered" evidence="2">
    <location>
        <begin position="605"/>
        <end position="631"/>
    </location>
</feature>
<dbReference type="PANTHER" id="PTHR48459:SF1">
    <property type="entry name" value="CUE DOMAIN-CONTAINING PROTEIN"/>
    <property type="match status" value="1"/>
</dbReference>
<proteinExistence type="predicted"/>
<gene>
    <name evidence="4" type="ORF">CJ030_MR8G027184</name>
    <name evidence="5" type="ORF">CJ030_MR8G027185</name>
</gene>
<reference evidence="4" key="1">
    <citation type="submission" date="2018-07" db="EMBL/GenBank/DDBJ databases">
        <authorList>
            <person name="Gao Z.-S."/>
            <person name="Jia H.-M."/>
            <person name="Jia H.-J."/>
            <person name="Cai Q.-L."/>
            <person name="Wang Y."/>
            <person name="Zhao H.-B."/>
        </authorList>
    </citation>
    <scope>NUCLEOTIDE SEQUENCE</scope>
    <source>
        <tissue evidence="4">Leaves</tissue>
    </source>
</reference>
<dbReference type="PANTHER" id="PTHR48459">
    <property type="entry name" value="CUE DOMAIN-CONTAINING PROTEIN"/>
    <property type="match status" value="1"/>
</dbReference>